<reference evidence="11" key="2">
    <citation type="submission" date="2016-06" db="UniProtKB">
        <authorList>
            <consortium name="WormBaseParasite"/>
        </authorList>
    </citation>
    <scope>IDENTIFICATION</scope>
</reference>
<dbReference type="CDD" id="cd12444">
    <property type="entry name" value="RRM1_CPEBs"/>
    <property type="match status" value="1"/>
</dbReference>
<evidence type="ECO:0000256" key="3">
    <source>
        <dbReference type="ARBA" id="ARBA00022871"/>
    </source>
</evidence>
<evidence type="ECO:0000313" key="10">
    <source>
        <dbReference type="Proteomes" id="UP000050741"/>
    </source>
</evidence>
<dbReference type="Gene3D" id="4.10.640.40">
    <property type="entry name" value="Cytoplasmic polyadenylation element-binding protein, ZZ domain"/>
    <property type="match status" value="1"/>
</dbReference>
<evidence type="ECO:0000256" key="2">
    <source>
        <dbReference type="ARBA" id="ARBA00022782"/>
    </source>
</evidence>
<dbReference type="FunFam" id="4.10.640.40:FF:000001">
    <property type="entry name" value="Cytoplasmic polyadenylation element-binding 2 isoform X2"/>
    <property type="match status" value="1"/>
</dbReference>
<dbReference type="GO" id="GO:0000900">
    <property type="term" value="F:mRNA regulatory element binding translation repressor activity"/>
    <property type="evidence" value="ECO:0007669"/>
    <property type="project" value="TreeGrafter"/>
</dbReference>
<proteinExistence type="predicted"/>
<dbReference type="Proteomes" id="UP000050741">
    <property type="component" value="Unassembled WGS sequence"/>
</dbReference>
<evidence type="ECO:0000256" key="1">
    <source>
        <dbReference type="ARBA" id="ARBA00022737"/>
    </source>
</evidence>
<dbReference type="Pfam" id="PF16367">
    <property type="entry name" value="RRM_7"/>
    <property type="match status" value="1"/>
</dbReference>
<evidence type="ECO:0000256" key="7">
    <source>
        <dbReference type="ARBA" id="ARBA00070028"/>
    </source>
</evidence>
<dbReference type="GO" id="GO:0043022">
    <property type="term" value="F:ribosome binding"/>
    <property type="evidence" value="ECO:0007669"/>
    <property type="project" value="TreeGrafter"/>
</dbReference>
<dbReference type="GO" id="GO:2000766">
    <property type="term" value="P:negative regulation of cytoplasmic translation"/>
    <property type="evidence" value="ECO:0007669"/>
    <property type="project" value="TreeGrafter"/>
</dbReference>
<evidence type="ECO:0000256" key="5">
    <source>
        <dbReference type="ARBA" id="ARBA00058170"/>
    </source>
</evidence>
<dbReference type="InterPro" id="IPR038446">
    <property type="entry name" value="CEBP_ZZ_sf"/>
</dbReference>
<dbReference type="InterPro" id="IPR012677">
    <property type="entry name" value="Nucleotide-bd_a/b_plait_sf"/>
</dbReference>
<evidence type="ECO:0000313" key="11">
    <source>
        <dbReference type="WBParaSite" id="GPLIN_001194700"/>
    </source>
</evidence>
<dbReference type="InterPro" id="IPR035979">
    <property type="entry name" value="RBD_domain_sf"/>
</dbReference>
<dbReference type="InterPro" id="IPR034819">
    <property type="entry name" value="CPEB"/>
</dbReference>
<keyword evidence="3" id="KW-0744">Spermatogenesis</keyword>
<dbReference type="InterPro" id="IPR032296">
    <property type="entry name" value="CEBP_ZZ"/>
</dbReference>
<dbReference type="CDD" id="cd19757">
    <property type="entry name" value="Bbox1"/>
    <property type="match status" value="1"/>
</dbReference>
<dbReference type="Gene3D" id="3.30.70.330">
    <property type="match status" value="2"/>
</dbReference>
<dbReference type="InterPro" id="IPR000504">
    <property type="entry name" value="RRM_dom"/>
</dbReference>
<dbReference type="GO" id="GO:0008135">
    <property type="term" value="F:translation factor activity, RNA binding"/>
    <property type="evidence" value="ECO:0007669"/>
    <property type="project" value="TreeGrafter"/>
</dbReference>
<comment type="subunit">
    <text evidence="6">Interacts with fbf-1.</text>
</comment>
<comment type="function">
    <text evidence="5">Cytoplasmic polyadenylation element binding protein that binds to and regulates the translation of specific mRNAs. Essential for progression through meiosis. Involved in spermatogenesis.</text>
</comment>
<dbReference type="PROSITE" id="PS50102">
    <property type="entry name" value="RRM"/>
    <property type="match status" value="1"/>
</dbReference>
<protein>
    <recommendedName>
        <fullName evidence="7">Cytoplasmic polyadenylation element-binding protein 1</fullName>
    </recommendedName>
</protein>
<evidence type="ECO:0000259" key="9">
    <source>
        <dbReference type="PROSITE" id="PS50102"/>
    </source>
</evidence>
<dbReference type="Pfam" id="PF16366">
    <property type="entry name" value="CEBP_ZZ"/>
    <property type="match status" value="1"/>
</dbReference>
<feature type="domain" description="RRM" evidence="9">
    <location>
        <begin position="69"/>
        <end position="176"/>
    </location>
</feature>
<dbReference type="GO" id="GO:0003730">
    <property type="term" value="F:mRNA 3'-UTR binding"/>
    <property type="evidence" value="ECO:0007669"/>
    <property type="project" value="InterPro"/>
</dbReference>
<accession>A0A183CGE2</accession>
<evidence type="ECO:0000256" key="8">
    <source>
        <dbReference type="PROSITE-ProRule" id="PRU00176"/>
    </source>
</evidence>
<keyword evidence="2" id="KW-0221">Differentiation</keyword>
<dbReference type="GO" id="GO:0030154">
    <property type="term" value="P:cell differentiation"/>
    <property type="evidence" value="ECO:0007669"/>
    <property type="project" value="UniProtKB-KW"/>
</dbReference>
<organism evidence="10 11">
    <name type="scientific">Globodera pallida</name>
    <name type="common">Potato cyst nematode worm</name>
    <name type="synonym">Heterodera pallida</name>
    <dbReference type="NCBI Taxonomy" id="36090"/>
    <lineage>
        <taxon>Eukaryota</taxon>
        <taxon>Metazoa</taxon>
        <taxon>Ecdysozoa</taxon>
        <taxon>Nematoda</taxon>
        <taxon>Chromadorea</taxon>
        <taxon>Rhabditida</taxon>
        <taxon>Tylenchina</taxon>
        <taxon>Tylenchomorpha</taxon>
        <taxon>Tylenchoidea</taxon>
        <taxon>Heteroderidae</taxon>
        <taxon>Heteroderinae</taxon>
        <taxon>Globodera</taxon>
    </lineage>
</organism>
<dbReference type="PANTHER" id="PTHR12566">
    <property type="entry name" value="CYTOPLASMIC POLYADENYLATION ELEMENT BINDING PROTEIN CPEB"/>
    <property type="match status" value="1"/>
</dbReference>
<dbReference type="WBParaSite" id="GPLIN_001194700">
    <property type="protein sequence ID" value="GPLIN_001194700"/>
    <property type="gene ID" value="GPLIN_001194700"/>
</dbReference>
<evidence type="ECO:0000256" key="4">
    <source>
        <dbReference type="ARBA" id="ARBA00022884"/>
    </source>
</evidence>
<evidence type="ECO:0000256" key="6">
    <source>
        <dbReference type="ARBA" id="ARBA00065903"/>
    </source>
</evidence>
<dbReference type="GO" id="GO:0005634">
    <property type="term" value="C:nucleus"/>
    <property type="evidence" value="ECO:0007669"/>
    <property type="project" value="TreeGrafter"/>
</dbReference>
<dbReference type="AlphaFoldDB" id="A0A183CGE2"/>
<dbReference type="GO" id="GO:0045202">
    <property type="term" value="C:synapse"/>
    <property type="evidence" value="ECO:0007669"/>
    <property type="project" value="TreeGrafter"/>
</dbReference>
<dbReference type="GO" id="GO:0005737">
    <property type="term" value="C:cytoplasm"/>
    <property type="evidence" value="ECO:0007669"/>
    <property type="project" value="TreeGrafter"/>
</dbReference>
<sequence>MTSFPFFLKNFAVNSSSDGGGGGGSNNSHLLHHPHRLFNLSNANNGSIASSNGLFRTTALANNGEIFSRKVFVGGLPLDISEETEGELLRAFRQFGELQVQWPTKRVNQGKKTLDGKPAGPGYAFIVFADARSVGLLLSKCRREVTIPGEMTRRYFFSFSSQTVLNKAVQIRPWRHSDAIHTLRPELSVNARWIVFIGGLPRPTRAVDLFQVLVSLIGGGILHVGIDVDSELCYPKGAARICFDRYASFVKAMAKQFVNIPDGDGGVKRVELKPYTLADQPCDQCEGKMCGGQNAVYYCGNVSCLQYYCEPCWRQMHLSRDLYPNSQRYLHKPFVRMGESDKVPPSLPKDTNLAVFAQSK</sequence>
<keyword evidence="10" id="KW-1185">Reference proteome</keyword>
<dbReference type="GO" id="GO:0043005">
    <property type="term" value="C:neuron projection"/>
    <property type="evidence" value="ECO:0007669"/>
    <property type="project" value="TreeGrafter"/>
</dbReference>
<dbReference type="PANTHER" id="PTHR12566:SF12">
    <property type="entry name" value="TRANSLATIONAL REGULATOR ORB2"/>
    <property type="match status" value="1"/>
</dbReference>
<dbReference type="GO" id="GO:0007283">
    <property type="term" value="P:spermatogenesis"/>
    <property type="evidence" value="ECO:0007669"/>
    <property type="project" value="UniProtKB-KW"/>
</dbReference>
<name>A0A183CGE2_GLOPA</name>
<dbReference type="SUPFAM" id="SSF54928">
    <property type="entry name" value="RNA-binding domain, RBD"/>
    <property type="match status" value="1"/>
</dbReference>
<keyword evidence="4 8" id="KW-0694">RNA-binding</keyword>
<keyword evidence="1" id="KW-0677">Repeat</keyword>
<reference evidence="10" key="1">
    <citation type="submission" date="2014-05" db="EMBL/GenBank/DDBJ databases">
        <title>The genome and life-stage specific transcriptomes of Globodera pallida elucidate key aspects of plant parasitism by a cyst nematode.</title>
        <authorList>
            <person name="Cotton J.A."/>
            <person name="Lilley C.J."/>
            <person name="Jones L.M."/>
            <person name="Kikuchi T."/>
            <person name="Reid A.J."/>
            <person name="Thorpe P."/>
            <person name="Tsai I.J."/>
            <person name="Beasley H."/>
            <person name="Blok V."/>
            <person name="Cock P.J.A."/>
            <person name="Van den Akker S.E."/>
            <person name="Holroyd N."/>
            <person name="Hunt M."/>
            <person name="Mantelin S."/>
            <person name="Naghra H."/>
            <person name="Pain A."/>
            <person name="Palomares-Rius J.E."/>
            <person name="Zarowiecki M."/>
            <person name="Berriman M."/>
            <person name="Jones J.T."/>
            <person name="Urwin P.E."/>
        </authorList>
    </citation>
    <scope>NUCLEOTIDE SEQUENCE [LARGE SCALE GENOMIC DNA]</scope>
    <source>
        <strain evidence="10">Lindley</strain>
    </source>
</reference>